<dbReference type="GO" id="GO:0003700">
    <property type="term" value="F:DNA-binding transcription factor activity"/>
    <property type="evidence" value="ECO:0007669"/>
    <property type="project" value="InterPro"/>
</dbReference>
<evidence type="ECO:0000256" key="3">
    <source>
        <dbReference type="ARBA" id="ARBA00023163"/>
    </source>
</evidence>
<dbReference type="SUPFAM" id="SSF55785">
    <property type="entry name" value="PYP-like sensor domain (PAS domain)"/>
    <property type="match status" value="1"/>
</dbReference>
<proteinExistence type="predicted"/>
<dbReference type="InterPro" id="IPR035965">
    <property type="entry name" value="PAS-like_dom_sf"/>
</dbReference>
<reference evidence="5 6" key="1">
    <citation type="submission" date="2020-08" db="EMBL/GenBank/DDBJ databases">
        <title>Genomic Encyclopedia of Type Strains, Phase IV (KMG-IV): sequencing the most valuable type-strain genomes for metagenomic binning, comparative biology and taxonomic classification.</title>
        <authorList>
            <person name="Goeker M."/>
        </authorList>
    </citation>
    <scope>NUCLEOTIDE SEQUENCE [LARGE SCALE GENOMIC DNA]</scope>
    <source>
        <strain evidence="5 6">DSM 27939</strain>
    </source>
</reference>
<dbReference type="Gene3D" id="1.10.10.60">
    <property type="entry name" value="Homeodomain-like"/>
    <property type="match status" value="2"/>
</dbReference>
<dbReference type="Pfam" id="PF12833">
    <property type="entry name" value="HTH_18"/>
    <property type="match status" value="1"/>
</dbReference>
<organism evidence="5 6">
    <name type="scientific">Deinococcus humi</name>
    <dbReference type="NCBI Taxonomy" id="662880"/>
    <lineage>
        <taxon>Bacteria</taxon>
        <taxon>Thermotogati</taxon>
        <taxon>Deinococcota</taxon>
        <taxon>Deinococci</taxon>
        <taxon>Deinococcales</taxon>
        <taxon>Deinococcaceae</taxon>
        <taxon>Deinococcus</taxon>
    </lineage>
</organism>
<dbReference type="PANTHER" id="PTHR46796">
    <property type="entry name" value="HTH-TYPE TRANSCRIPTIONAL ACTIVATOR RHAS-RELATED"/>
    <property type="match status" value="1"/>
</dbReference>
<dbReference type="SUPFAM" id="SSF46689">
    <property type="entry name" value="Homeodomain-like"/>
    <property type="match status" value="2"/>
</dbReference>
<dbReference type="NCBIfam" id="TIGR00229">
    <property type="entry name" value="sensory_box"/>
    <property type="match status" value="1"/>
</dbReference>
<gene>
    <name evidence="5" type="ORF">HNQ08_001910</name>
</gene>
<evidence type="ECO:0000256" key="2">
    <source>
        <dbReference type="ARBA" id="ARBA00023125"/>
    </source>
</evidence>
<dbReference type="CDD" id="cd00130">
    <property type="entry name" value="PAS"/>
    <property type="match status" value="1"/>
</dbReference>
<evidence type="ECO:0000313" key="6">
    <source>
        <dbReference type="Proteomes" id="UP000552709"/>
    </source>
</evidence>
<evidence type="ECO:0000256" key="1">
    <source>
        <dbReference type="ARBA" id="ARBA00023015"/>
    </source>
</evidence>
<comment type="caution">
    <text evidence="5">The sequence shown here is derived from an EMBL/GenBank/DDBJ whole genome shotgun (WGS) entry which is preliminary data.</text>
</comment>
<feature type="domain" description="HTH araC/xylS-type" evidence="4">
    <location>
        <begin position="144"/>
        <end position="242"/>
    </location>
</feature>
<dbReference type="EMBL" id="JACHFL010000004">
    <property type="protein sequence ID" value="MBB5362812.1"/>
    <property type="molecule type" value="Genomic_DNA"/>
</dbReference>
<protein>
    <submittedName>
        <fullName evidence="5">PAS domain S-box-containing protein</fullName>
    </submittedName>
</protein>
<dbReference type="InterPro" id="IPR020449">
    <property type="entry name" value="Tscrpt_reg_AraC-type_HTH"/>
</dbReference>
<dbReference type="RefSeq" id="WP_184130551.1">
    <property type="nucleotide sequence ID" value="NZ_JACHFL010000004.1"/>
</dbReference>
<keyword evidence="1" id="KW-0805">Transcription regulation</keyword>
<keyword evidence="2" id="KW-0238">DNA-binding</keyword>
<dbReference type="InterPro" id="IPR018060">
    <property type="entry name" value="HTH_AraC"/>
</dbReference>
<evidence type="ECO:0000259" key="4">
    <source>
        <dbReference type="PROSITE" id="PS01124"/>
    </source>
</evidence>
<dbReference type="InterPro" id="IPR000014">
    <property type="entry name" value="PAS"/>
</dbReference>
<dbReference type="InterPro" id="IPR050204">
    <property type="entry name" value="AraC_XylS_family_regulators"/>
</dbReference>
<keyword evidence="3" id="KW-0804">Transcription</keyword>
<dbReference type="PANTHER" id="PTHR46796:SF13">
    <property type="entry name" value="HTH-TYPE TRANSCRIPTIONAL ACTIVATOR RHAS"/>
    <property type="match status" value="1"/>
</dbReference>
<dbReference type="InterPro" id="IPR013656">
    <property type="entry name" value="PAS_4"/>
</dbReference>
<dbReference type="Pfam" id="PF08448">
    <property type="entry name" value="PAS_4"/>
    <property type="match status" value="1"/>
</dbReference>
<sequence length="247" mass="27908">MDDPREWLRPAPDGSWPLEALLDSVPDLTFFVKDLQGRYVSVNDTLRKRCGAQHKSEVLGRTAAEVFMGEPGRRFNEQDVQTVREGRELRDVLEMYFGPQGEPIWCLTHKVPLRNIAGAVVGLAGISRDVPVSVERHEDFARVAEALSYVHTHYGQPLRVPVLAARAGLSDDSFERLMRRVCRMTPQQFLTKVRLDAAVNLLRDPERSISDIAHACGYSDHSAFTRKFHSVTGISPQAYRDRVRAVK</sequence>
<dbReference type="PRINTS" id="PR00032">
    <property type="entry name" value="HTHARAC"/>
</dbReference>
<keyword evidence="6" id="KW-1185">Reference proteome</keyword>
<dbReference type="Proteomes" id="UP000552709">
    <property type="component" value="Unassembled WGS sequence"/>
</dbReference>
<dbReference type="GO" id="GO:0043565">
    <property type="term" value="F:sequence-specific DNA binding"/>
    <property type="evidence" value="ECO:0007669"/>
    <property type="project" value="InterPro"/>
</dbReference>
<dbReference type="SMART" id="SM00342">
    <property type="entry name" value="HTH_ARAC"/>
    <property type="match status" value="1"/>
</dbReference>
<dbReference type="InterPro" id="IPR009057">
    <property type="entry name" value="Homeodomain-like_sf"/>
</dbReference>
<evidence type="ECO:0000313" key="5">
    <source>
        <dbReference type="EMBL" id="MBB5362812.1"/>
    </source>
</evidence>
<dbReference type="Gene3D" id="3.30.450.20">
    <property type="entry name" value="PAS domain"/>
    <property type="match status" value="1"/>
</dbReference>
<dbReference type="PROSITE" id="PS01124">
    <property type="entry name" value="HTH_ARAC_FAMILY_2"/>
    <property type="match status" value="1"/>
</dbReference>
<name>A0A7W8JT79_9DEIO</name>
<dbReference type="AlphaFoldDB" id="A0A7W8JT79"/>
<accession>A0A7W8JT79</accession>